<name>A0A3B9H0T0_9PROT</name>
<reference evidence="1 2" key="1">
    <citation type="journal article" date="2018" name="Nat. Biotechnol.">
        <title>A standardized bacterial taxonomy based on genome phylogeny substantially revises the tree of life.</title>
        <authorList>
            <person name="Parks D.H."/>
            <person name="Chuvochina M."/>
            <person name="Waite D.W."/>
            <person name="Rinke C."/>
            <person name="Skarshewski A."/>
            <person name="Chaumeil P.A."/>
            <person name="Hugenholtz P."/>
        </authorList>
    </citation>
    <scope>NUCLEOTIDE SEQUENCE [LARGE SCALE GENOMIC DNA]</scope>
    <source>
        <strain evidence="1">UBA8733</strain>
    </source>
</reference>
<organism evidence="1 2">
    <name type="scientific">Hyphomonas adhaerens</name>
    <dbReference type="NCBI Taxonomy" id="81029"/>
    <lineage>
        <taxon>Bacteria</taxon>
        <taxon>Pseudomonadati</taxon>
        <taxon>Pseudomonadota</taxon>
        <taxon>Alphaproteobacteria</taxon>
        <taxon>Hyphomonadales</taxon>
        <taxon>Hyphomonadaceae</taxon>
        <taxon>Hyphomonas</taxon>
    </lineage>
</organism>
<gene>
    <name evidence="1" type="ORF">DCG58_14150</name>
</gene>
<dbReference type="Proteomes" id="UP000259610">
    <property type="component" value="Unassembled WGS sequence"/>
</dbReference>
<evidence type="ECO:0000313" key="1">
    <source>
        <dbReference type="EMBL" id="HAE28301.1"/>
    </source>
</evidence>
<accession>A0A3B9H0T0</accession>
<comment type="caution">
    <text evidence="1">The sequence shown here is derived from an EMBL/GenBank/DDBJ whole genome shotgun (WGS) entry which is preliminary data.</text>
</comment>
<evidence type="ECO:0000313" key="2">
    <source>
        <dbReference type="Proteomes" id="UP000259610"/>
    </source>
</evidence>
<dbReference type="EMBL" id="DMAN01000315">
    <property type="protein sequence ID" value="HAE28301.1"/>
    <property type="molecule type" value="Genomic_DNA"/>
</dbReference>
<sequence>MSTHKRIVVSSDHADIELRKTIATHIA</sequence>
<protein>
    <submittedName>
        <fullName evidence="1">Ribose-5-phosphate isomerase</fullName>
    </submittedName>
</protein>
<feature type="non-terminal residue" evidence="1">
    <location>
        <position position="27"/>
    </location>
</feature>
<proteinExistence type="predicted"/>
<keyword evidence="1" id="KW-0413">Isomerase</keyword>
<dbReference type="AlphaFoldDB" id="A0A3B9H0T0"/>
<dbReference type="GO" id="GO:0016853">
    <property type="term" value="F:isomerase activity"/>
    <property type="evidence" value="ECO:0007669"/>
    <property type="project" value="UniProtKB-KW"/>
</dbReference>